<dbReference type="EMBL" id="FOJY01000004">
    <property type="protein sequence ID" value="SFA88515.1"/>
    <property type="molecule type" value="Genomic_DNA"/>
</dbReference>
<evidence type="ECO:0000313" key="2">
    <source>
        <dbReference type="Proteomes" id="UP000198838"/>
    </source>
</evidence>
<organism evidence="1 2">
    <name type="scientific">Acetitomaculum ruminis DSM 5522</name>
    <dbReference type="NCBI Taxonomy" id="1120918"/>
    <lineage>
        <taxon>Bacteria</taxon>
        <taxon>Bacillati</taxon>
        <taxon>Bacillota</taxon>
        <taxon>Clostridia</taxon>
        <taxon>Lachnospirales</taxon>
        <taxon>Lachnospiraceae</taxon>
        <taxon>Acetitomaculum</taxon>
    </lineage>
</organism>
<dbReference type="STRING" id="1120918.SAMN05216249_104102"/>
<proteinExistence type="predicted"/>
<reference evidence="1 2" key="1">
    <citation type="submission" date="2016-10" db="EMBL/GenBank/DDBJ databases">
        <authorList>
            <person name="de Groot N.N."/>
        </authorList>
    </citation>
    <scope>NUCLEOTIDE SEQUENCE [LARGE SCALE GENOMIC DNA]</scope>
    <source>
        <strain evidence="1 2">DSM 5522</strain>
    </source>
</reference>
<evidence type="ECO:0000313" key="1">
    <source>
        <dbReference type="EMBL" id="SFA88515.1"/>
    </source>
</evidence>
<accession>A0A1I0WI96</accession>
<keyword evidence="2" id="KW-1185">Reference proteome</keyword>
<dbReference type="RefSeq" id="WP_092870829.1">
    <property type="nucleotide sequence ID" value="NZ_FOJY01000004.1"/>
</dbReference>
<gene>
    <name evidence="1" type="ORF">SAMN05216249_104102</name>
</gene>
<dbReference type="OrthoDB" id="2082010at2"/>
<name>A0A1I0WI96_9FIRM</name>
<dbReference type="Proteomes" id="UP000198838">
    <property type="component" value="Unassembled WGS sequence"/>
</dbReference>
<dbReference type="AlphaFoldDB" id="A0A1I0WI96"/>
<protein>
    <submittedName>
        <fullName evidence="1">Uncharacterized protein</fullName>
    </submittedName>
</protein>
<sequence length="121" mass="13648">MKFNFDWNYVSSGAPYVTISELSLGCNTPAISMLGNPEEVVVGFDEQQLTIGIKDAKGMEGAKPYKFYSRIKNGWVRIGCKDFIKYLSTITGISFSPAKRYVAQFDLEEQILFIKIEKEGE</sequence>